<dbReference type="GO" id="GO:0008270">
    <property type="term" value="F:zinc ion binding"/>
    <property type="evidence" value="ECO:0007669"/>
    <property type="project" value="InterPro"/>
</dbReference>
<reference evidence="5 6" key="2">
    <citation type="submission" date="2021-10" db="EMBL/GenBank/DDBJ databases">
        <authorList>
            <person name="Piombo E."/>
        </authorList>
    </citation>
    <scope>NUCLEOTIDE SEQUENCE [LARGE SCALE GENOMIC DNA]</scope>
</reference>
<reference evidence="6" key="1">
    <citation type="submission" date="2019-06" db="EMBL/GenBank/DDBJ databases">
        <authorList>
            <person name="Broberg M."/>
        </authorList>
    </citation>
    <scope>NUCLEOTIDE SEQUENCE [LARGE SCALE GENOMIC DNA]</scope>
</reference>
<dbReference type="GO" id="GO:0003677">
    <property type="term" value="F:DNA binding"/>
    <property type="evidence" value="ECO:0007669"/>
    <property type="project" value="InterPro"/>
</dbReference>
<dbReference type="Pfam" id="PF00172">
    <property type="entry name" value="Zn_clus"/>
    <property type="match status" value="1"/>
</dbReference>
<dbReference type="InterPro" id="IPR001138">
    <property type="entry name" value="Zn2Cys6_DnaBD"/>
</dbReference>
<feature type="domain" description="Zn(2)-C6 fungal-type" evidence="4">
    <location>
        <begin position="12"/>
        <end position="48"/>
    </location>
</feature>
<evidence type="ECO:0000313" key="5">
    <source>
        <dbReference type="EMBL" id="CAG9990960.1"/>
    </source>
</evidence>
<dbReference type="AlphaFoldDB" id="A0A9N9UL53"/>
<sequence>MTKGLGLRQYCACVRCRGRKIKCDLQSVGEPGKPPCAKCAREGAECVLAQSRRGGNYSHLRASRQKAQNKSVPEPTAFTPSSDHVSPHQHKPGDHDSLQNPSDALLILAHAAEQPDEQNGGETATIGATYLGEVASSTSQPVARAGRITKNTEQAATLSTSNESDHFIAEHYGPIQDGSLDLTTIAKLVRHYAEHYHQFLPICPASTLRIENILHTIQHEPFLLTAVLVVASQSQLEFASVHDSIWKHMKQLIMDVVLGAASARSVGCVEGLLLLGEWTMQDQTKDGGEGAAWSVLGLAVRTAYLLRLEDSSFKTPGEEHDASLLRNRLAWTFTYLSDRQISIRMGQAFWCRGPALSTRFTAQDFPTLQAKQAGDEDFASLVQAQVELTTLFGNAHDILFASRSRTAELMMRGDYSKYVDDTARAMAAWQRVWGSISVSSHLTSCLSLTYEYLRLYVNAFAFQAVLYRTSVMRSSDRQTTTDASRASMIFPDSTMASPDARPIYEAIDAAEKMLKIVTEEIKPDKHLRYMPARFYLYEIHSSVFLYKAHAVGAIPTEKFGEMTELMCRFITTLKSAAMDEDHIASKFAKLLERLWFRRAHTSVPGSHLQSGIVNDRLNGTDISGLMGSDLAGGQILQYDELVLPEFDCADPIDALFAMPPVFPIDQAGFFGYGT</sequence>
<name>A0A9N9UL53_9HYPO</name>
<dbReference type="SMART" id="SM00906">
    <property type="entry name" value="Fungal_trans"/>
    <property type="match status" value="1"/>
</dbReference>
<organism evidence="5 6">
    <name type="scientific">Clonostachys byssicola</name>
    <dbReference type="NCBI Taxonomy" id="160290"/>
    <lineage>
        <taxon>Eukaryota</taxon>
        <taxon>Fungi</taxon>
        <taxon>Dikarya</taxon>
        <taxon>Ascomycota</taxon>
        <taxon>Pezizomycotina</taxon>
        <taxon>Sordariomycetes</taxon>
        <taxon>Hypocreomycetidae</taxon>
        <taxon>Hypocreales</taxon>
        <taxon>Bionectriaceae</taxon>
        <taxon>Clonostachys</taxon>
    </lineage>
</organism>
<dbReference type="CDD" id="cd00067">
    <property type="entry name" value="GAL4"/>
    <property type="match status" value="1"/>
</dbReference>
<evidence type="ECO:0000256" key="1">
    <source>
        <dbReference type="ARBA" id="ARBA00022723"/>
    </source>
</evidence>
<evidence type="ECO:0000313" key="6">
    <source>
        <dbReference type="Proteomes" id="UP000754883"/>
    </source>
</evidence>
<dbReference type="PANTHER" id="PTHR31644:SF1">
    <property type="entry name" value="ZN(II)2CYS6 TRANSCRIPTION FACTOR (EUROFUNG)"/>
    <property type="match status" value="1"/>
</dbReference>
<keyword evidence="2" id="KW-0539">Nucleus</keyword>
<dbReference type="InterPro" id="IPR036864">
    <property type="entry name" value="Zn2-C6_fun-type_DNA-bd_sf"/>
</dbReference>
<keyword evidence="1" id="KW-0479">Metal-binding</keyword>
<dbReference type="EMBL" id="CABFNO020001476">
    <property type="protein sequence ID" value="CAG9990960.1"/>
    <property type="molecule type" value="Genomic_DNA"/>
</dbReference>
<dbReference type="Gene3D" id="4.10.240.10">
    <property type="entry name" value="Zn(2)-C6 fungal-type DNA-binding domain"/>
    <property type="match status" value="1"/>
</dbReference>
<protein>
    <recommendedName>
        <fullName evidence="4">Zn(2)-C6 fungal-type domain-containing protein</fullName>
    </recommendedName>
</protein>
<dbReference type="GO" id="GO:0000981">
    <property type="term" value="F:DNA-binding transcription factor activity, RNA polymerase II-specific"/>
    <property type="evidence" value="ECO:0007669"/>
    <property type="project" value="InterPro"/>
</dbReference>
<keyword evidence="6" id="KW-1185">Reference proteome</keyword>
<comment type="caution">
    <text evidence="5">The sequence shown here is derived from an EMBL/GenBank/DDBJ whole genome shotgun (WGS) entry which is preliminary data.</text>
</comment>
<gene>
    <name evidence="5" type="ORF">CBYS24578_00007187</name>
</gene>
<dbReference type="GO" id="GO:0006351">
    <property type="term" value="P:DNA-templated transcription"/>
    <property type="evidence" value="ECO:0007669"/>
    <property type="project" value="InterPro"/>
</dbReference>
<evidence type="ECO:0000256" key="2">
    <source>
        <dbReference type="ARBA" id="ARBA00023242"/>
    </source>
</evidence>
<dbReference type="SUPFAM" id="SSF57701">
    <property type="entry name" value="Zn2/Cys6 DNA-binding domain"/>
    <property type="match status" value="1"/>
</dbReference>
<dbReference type="PANTHER" id="PTHR31644">
    <property type="entry name" value="TRANSCRIPTIONAL ACTIVATOR ARO80-RELATED"/>
    <property type="match status" value="1"/>
</dbReference>
<dbReference type="SMART" id="SM00066">
    <property type="entry name" value="GAL4"/>
    <property type="match status" value="1"/>
</dbReference>
<feature type="region of interest" description="Disordered" evidence="3">
    <location>
        <begin position="57"/>
        <end position="100"/>
    </location>
</feature>
<evidence type="ECO:0000256" key="3">
    <source>
        <dbReference type="SAM" id="MobiDB-lite"/>
    </source>
</evidence>
<evidence type="ECO:0000259" key="4">
    <source>
        <dbReference type="PROSITE" id="PS50048"/>
    </source>
</evidence>
<accession>A0A9N9UL53</accession>
<dbReference type="Proteomes" id="UP000754883">
    <property type="component" value="Unassembled WGS sequence"/>
</dbReference>
<dbReference type="PROSITE" id="PS50048">
    <property type="entry name" value="ZN2_CY6_FUNGAL_2"/>
    <property type="match status" value="1"/>
</dbReference>
<dbReference type="InterPro" id="IPR007219">
    <property type="entry name" value="XnlR_reg_dom"/>
</dbReference>
<dbReference type="GO" id="GO:0005634">
    <property type="term" value="C:nucleus"/>
    <property type="evidence" value="ECO:0007669"/>
    <property type="project" value="TreeGrafter"/>
</dbReference>
<dbReference type="CDD" id="cd12148">
    <property type="entry name" value="fungal_TF_MHR"/>
    <property type="match status" value="1"/>
</dbReference>
<dbReference type="InterPro" id="IPR052780">
    <property type="entry name" value="AAA_Catabolism_Regulators"/>
</dbReference>
<proteinExistence type="predicted"/>
<dbReference type="OrthoDB" id="5818554at2759"/>
<dbReference type="PROSITE" id="PS00463">
    <property type="entry name" value="ZN2_CY6_FUNGAL_1"/>
    <property type="match status" value="1"/>
</dbReference>